<dbReference type="Proteomes" id="UP001432322">
    <property type="component" value="Unassembled WGS sequence"/>
</dbReference>
<gene>
    <name evidence="1" type="ORF">PFISCL1PPCAC_4219</name>
</gene>
<proteinExistence type="predicted"/>
<protein>
    <submittedName>
        <fullName evidence="1">Uncharacterized protein</fullName>
    </submittedName>
</protein>
<evidence type="ECO:0000313" key="2">
    <source>
        <dbReference type="Proteomes" id="UP001432322"/>
    </source>
</evidence>
<evidence type="ECO:0000313" key="1">
    <source>
        <dbReference type="EMBL" id="GMT12922.1"/>
    </source>
</evidence>
<dbReference type="EMBL" id="BTSY01000002">
    <property type="protein sequence ID" value="GMT12922.1"/>
    <property type="molecule type" value="Genomic_DNA"/>
</dbReference>
<accession>A0AAV5V052</accession>
<name>A0AAV5V052_9BILA</name>
<feature type="non-terminal residue" evidence="1">
    <location>
        <position position="1"/>
    </location>
</feature>
<reference evidence="1" key="1">
    <citation type="submission" date="2023-10" db="EMBL/GenBank/DDBJ databases">
        <title>Genome assembly of Pristionchus species.</title>
        <authorList>
            <person name="Yoshida K."/>
            <person name="Sommer R.J."/>
        </authorList>
    </citation>
    <scope>NUCLEOTIDE SEQUENCE</scope>
    <source>
        <strain evidence="1">RS5133</strain>
    </source>
</reference>
<organism evidence="1 2">
    <name type="scientific">Pristionchus fissidentatus</name>
    <dbReference type="NCBI Taxonomy" id="1538716"/>
    <lineage>
        <taxon>Eukaryota</taxon>
        <taxon>Metazoa</taxon>
        <taxon>Ecdysozoa</taxon>
        <taxon>Nematoda</taxon>
        <taxon>Chromadorea</taxon>
        <taxon>Rhabditida</taxon>
        <taxon>Rhabditina</taxon>
        <taxon>Diplogasteromorpha</taxon>
        <taxon>Diplogasteroidea</taxon>
        <taxon>Neodiplogasteridae</taxon>
        <taxon>Pristionchus</taxon>
    </lineage>
</organism>
<keyword evidence="2" id="KW-1185">Reference proteome</keyword>
<dbReference type="AlphaFoldDB" id="A0AAV5V052"/>
<sequence length="86" mass="9401">CNHDDLSDLECSTALVASRNSHFLDNIGNVGNLVLDAHSQALNLVHPLNKSSATTHFDYIGNIHYRYYSASAERLHCHAVAVAPLT</sequence>
<comment type="caution">
    <text evidence="1">The sequence shown here is derived from an EMBL/GenBank/DDBJ whole genome shotgun (WGS) entry which is preliminary data.</text>
</comment>